<dbReference type="PANTHER" id="PTHR11818">
    <property type="entry name" value="BETA/GAMMA CRYSTALLIN"/>
    <property type="match status" value="1"/>
</dbReference>
<keyword evidence="2" id="KW-0273">Eye lens protein</keyword>
<dbReference type="GO" id="GO:0002088">
    <property type="term" value="P:lens development in camera-type eye"/>
    <property type="evidence" value="ECO:0007669"/>
    <property type="project" value="TreeGrafter"/>
</dbReference>
<accession>A0A8C9ZV19</accession>
<evidence type="ECO:0000313" key="6">
    <source>
        <dbReference type="Ensembl" id="ENSSLUP00000044963.1"/>
    </source>
</evidence>
<dbReference type="Pfam" id="PF00030">
    <property type="entry name" value="Crystall"/>
    <property type="match status" value="2"/>
</dbReference>
<feature type="domain" description="PH" evidence="4">
    <location>
        <begin position="1"/>
        <end position="58"/>
    </location>
</feature>
<comment type="similarity">
    <text evidence="1">Belongs to the beta/gamma-crystallin family.</text>
</comment>
<dbReference type="InterPro" id="IPR011024">
    <property type="entry name" value="G_crystallin-like"/>
</dbReference>
<dbReference type="InterPro" id="IPR001064">
    <property type="entry name" value="Beta/gamma_crystallin"/>
</dbReference>
<sequence>NDCADLMCILKNCNSIKVESGCFMIYEKSNYSGNQYYLKRGEYPDSQHWMSAIASVCSCRLIHQPGAFNMRLYERLEFGGKMMDLMDDCPSVIDRFQVNDIFSCNVTDGNWLFYEHPNYCGRMYLIRPGEYKRFIEWGGRSARVGSIKRILDY</sequence>
<dbReference type="PROSITE" id="PS50003">
    <property type="entry name" value="PH_DOMAIN"/>
    <property type="match status" value="1"/>
</dbReference>
<feature type="domain" description="Beta/gamma crystallin 'Greek key'" evidence="5">
    <location>
        <begin position="109"/>
        <end position="151"/>
    </location>
</feature>
<dbReference type="FunFam" id="2.60.20.10:FF:000003">
    <property type="entry name" value="Crystallin gamma S"/>
    <property type="match status" value="1"/>
</dbReference>
<dbReference type="Gene3D" id="2.60.20.10">
    <property type="entry name" value="Crystallins"/>
    <property type="match status" value="2"/>
</dbReference>
<dbReference type="PROSITE" id="PS50915">
    <property type="entry name" value="CRYSTALLIN_BETA_GAMMA"/>
    <property type="match status" value="2"/>
</dbReference>
<dbReference type="InterPro" id="IPR001849">
    <property type="entry name" value="PH_domain"/>
</dbReference>
<dbReference type="PRINTS" id="PR01367">
    <property type="entry name" value="BGCRYSTALLIN"/>
</dbReference>
<evidence type="ECO:0000256" key="3">
    <source>
        <dbReference type="ARBA" id="ARBA00022737"/>
    </source>
</evidence>
<dbReference type="InterPro" id="IPR050252">
    <property type="entry name" value="Beta/Gamma-Crystallin"/>
</dbReference>
<dbReference type="GO" id="GO:0005212">
    <property type="term" value="F:structural constituent of eye lens"/>
    <property type="evidence" value="ECO:0007669"/>
    <property type="project" value="UniProtKB-KW"/>
</dbReference>
<dbReference type="PANTHER" id="PTHR11818:SF129">
    <property type="entry name" value="CRYSTALLIN, GAMMA M6-RELATED"/>
    <property type="match status" value="1"/>
</dbReference>
<gene>
    <name evidence="6" type="primary">LOC116050107</name>
</gene>
<evidence type="ECO:0000259" key="4">
    <source>
        <dbReference type="PROSITE" id="PS50003"/>
    </source>
</evidence>
<dbReference type="Proteomes" id="UP000694568">
    <property type="component" value="Unplaced"/>
</dbReference>
<dbReference type="SMART" id="SM00247">
    <property type="entry name" value="XTALbg"/>
    <property type="match status" value="2"/>
</dbReference>
<dbReference type="GO" id="GO:0007601">
    <property type="term" value="P:visual perception"/>
    <property type="evidence" value="ECO:0007669"/>
    <property type="project" value="TreeGrafter"/>
</dbReference>
<protein>
    <submittedName>
        <fullName evidence="6">Uncharacterized protein</fullName>
    </submittedName>
</protein>
<feature type="domain" description="Beta/gamma crystallin 'Greek key'" evidence="5">
    <location>
        <begin position="21"/>
        <end position="63"/>
    </location>
</feature>
<dbReference type="AlphaFoldDB" id="A0A8C9ZV19"/>
<keyword evidence="7" id="KW-1185">Reference proteome</keyword>
<evidence type="ECO:0000313" key="7">
    <source>
        <dbReference type="Proteomes" id="UP000694568"/>
    </source>
</evidence>
<name>A0A8C9ZV19_SANLU</name>
<proteinExistence type="inferred from homology"/>
<evidence type="ECO:0000256" key="2">
    <source>
        <dbReference type="ARBA" id="ARBA00022613"/>
    </source>
</evidence>
<dbReference type="Ensembl" id="ENSSLUT00000046379.1">
    <property type="protein sequence ID" value="ENSSLUP00000044963.1"/>
    <property type="gene ID" value="ENSSLUG00000019896.1"/>
</dbReference>
<dbReference type="SUPFAM" id="SSF49695">
    <property type="entry name" value="gamma-Crystallin-like"/>
    <property type="match status" value="1"/>
</dbReference>
<dbReference type="GeneTree" id="ENSGT00940000163322"/>
<evidence type="ECO:0000256" key="1">
    <source>
        <dbReference type="ARBA" id="ARBA00009646"/>
    </source>
</evidence>
<evidence type="ECO:0000259" key="5">
    <source>
        <dbReference type="PROSITE" id="PS50915"/>
    </source>
</evidence>
<reference evidence="6" key="1">
    <citation type="submission" date="2025-08" db="UniProtKB">
        <authorList>
            <consortium name="Ensembl"/>
        </authorList>
    </citation>
    <scope>IDENTIFICATION</scope>
</reference>
<keyword evidence="3" id="KW-0677">Repeat</keyword>
<organism evidence="6 7">
    <name type="scientific">Sander lucioperca</name>
    <name type="common">Pike-perch</name>
    <name type="synonym">Perca lucioperca</name>
    <dbReference type="NCBI Taxonomy" id="283035"/>
    <lineage>
        <taxon>Eukaryota</taxon>
        <taxon>Metazoa</taxon>
        <taxon>Chordata</taxon>
        <taxon>Craniata</taxon>
        <taxon>Vertebrata</taxon>
        <taxon>Euteleostomi</taxon>
        <taxon>Actinopterygii</taxon>
        <taxon>Neopterygii</taxon>
        <taxon>Teleostei</taxon>
        <taxon>Neoteleostei</taxon>
        <taxon>Acanthomorphata</taxon>
        <taxon>Eupercaria</taxon>
        <taxon>Perciformes</taxon>
        <taxon>Percoidei</taxon>
        <taxon>Percidae</taxon>
        <taxon>Luciopercinae</taxon>
        <taxon>Sander</taxon>
    </lineage>
</organism>
<reference evidence="6" key="2">
    <citation type="submission" date="2025-09" db="UniProtKB">
        <authorList>
            <consortium name="Ensembl"/>
        </authorList>
    </citation>
    <scope>IDENTIFICATION</scope>
</reference>